<protein>
    <submittedName>
        <fullName evidence="2">Uncharacterized protein</fullName>
    </submittedName>
</protein>
<gene>
    <name evidence="2" type="ORF">Nepgr_028554</name>
</gene>
<evidence type="ECO:0000256" key="1">
    <source>
        <dbReference type="SAM" id="MobiDB-lite"/>
    </source>
</evidence>
<dbReference type="EMBL" id="BSYO01000031">
    <property type="protein sequence ID" value="GMH26711.1"/>
    <property type="molecule type" value="Genomic_DNA"/>
</dbReference>
<keyword evidence="3" id="KW-1185">Reference proteome</keyword>
<feature type="region of interest" description="Disordered" evidence="1">
    <location>
        <begin position="45"/>
        <end position="71"/>
    </location>
</feature>
<dbReference type="AlphaFoldDB" id="A0AAD3TCR7"/>
<dbReference type="Proteomes" id="UP001279734">
    <property type="component" value="Unassembled WGS sequence"/>
</dbReference>
<name>A0AAD3TCR7_NEPGR</name>
<reference evidence="2" key="1">
    <citation type="submission" date="2023-05" db="EMBL/GenBank/DDBJ databases">
        <title>Nepenthes gracilis genome sequencing.</title>
        <authorList>
            <person name="Fukushima K."/>
        </authorList>
    </citation>
    <scope>NUCLEOTIDE SEQUENCE</scope>
    <source>
        <strain evidence="2">SING2019-196</strain>
    </source>
</reference>
<organism evidence="2 3">
    <name type="scientific">Nepenthes gracilis</name>
    <name type="common">Slender pitcher plant</name>
    <dbReference type="NCBI Taxonomy" id="150966"/>
    <lineage>
        <taxon>Eukaryota</taxon>
        <taxon>Viridiplantae</taxon>
        <taxon>Streptophyta</taxon>
        <taxon>Embryophyta</taxon>
        <taxon>Tracheophyta</taxon>
        <taxon>Spermatophyta</taxon>
        <taxon>Magnoliopsida</taxon>
        <taxon>eudicotyledons</taxon>
        <taxon>Gunneridae</taxon>
        <taxon>Pentapetalae</taxon>
        <taxon>Caryophyllales</taxon>
        <taxon>Nepenthaceae</taxon>
        <taxon>Nepenthes</taxon>
    </lineage>
</organism>
<evidence type="ECO:0000313" key="3">
    <source>
        <dbReference type="Proteomes" id="UP001279734"/>
    </source>
</evidence>
<accession>A0AAD3TCR7</accession>
<comment type="caution">
    <text evidence="2">The sequence shown here is derived from an EMBL/GenBank/DDBJ whole genome shotgun (WGS) entry which is preliminary data.</text>
</comment>
<evidence type="ECO:0000313" key="2">
    <source>
        <dbReference type="EMBL" id="GMH26711.1"/>
    </source>
</evidence>
<sequence>MGLRREESRKGAAKGAQTLRPIFYFLKVSRQEMPFDEEELELLEEDAEEQEGTRTGFCSLTRSNLDDETGI</sequence>
<proteinExistence type="predicted"/>